<name>A0A4U1C230_9SPHI</name>
<evidence type="ECO:0000313" key="1">
    <source>
        <dbReference type="EMBL" id="TKB99067.1"/>
    </source>
</evidence>
<keyword evidence="2" id="KW-1185">Reference proteome</keyword>
<gene>
    <name evidence="1" type="ORF">FA046_08125</name>
</gene>
<proteinExistence type="predicted"/>
<organism evidence="1 2">
    <name type="scientific">Pedobacter cryophilus</name>
    <dbReference type="NCBI Taxonomy" id="2571271"/>
    <lineage>
        <taxon>Bacteria</taxon>
        <taxon>Pseudomonadati</taxon>
        <taxon>Bacteroidota</taxon>
        <taxon>Sphingobacteriia</taxon>
        <taxon>Sphingobacteriales</taxon>
        <taxon>Sphingobacteriaceae</taxon>
        <taxon>Pedobacter</taxon>
    </lineage>
</organism>
<evidence type="ECO:0000313" key="2">
    <source>
        <dbReference type="Proteomes" id="UP000308181"/>
    </source>
</evidence>
<dbReference type="RefSeq" id="WP_136825878.1">
    <property type="nucleotide sequence ID" value="NZ_SWBP01000002.1"/>
</dbReference>
<sequence length="81" mass="9426">MSTLLRITHQDQDYIFKVLTEKPSHQTVLEIFLAGQTFEFYRQGHQWLISDAEQNDINYELLKAIGKALALRFRSSTSIPI</sequence>
<dbReference type="Proteomes" id="UP000308181">
    <property type="component" value="Unassembled WGS sequence"/>
</dbReference>
<comment type="caution">
    <text evidence="1">The sequence shown here is derived from an EMBL/GenBank/DDBJ whole genome shotgun (WGS) entry which is preliminary data.</text>
</comment>
<reference evidence="1 2" key="1">
    <citation type="submission" date="2019-04" db="EMBL/GenBank/DDBJ databases">
        <title>Pedobacter sp. AR-3-17 sp. nov., isolated from Arctic soil.</title>
        <authorList>
            <person name="Dahal R.H."/>
            <person name="Kim D.-U."/>
        </authorList>
    </citation>
    <scope>NUCLEOTIDE SEQUENCE [LARGE SCALE GENOMIC DNA]</scope>
    <source>
        <strain evidence="1 2">AR-3-17</strain>
    </source>
</reference>
<protein>
    <submittedName>
        <fullName evidence="1">Uncharacterized protein</fullName>
    </submittedName>
</protein>
<accession>A0A4U1C230</accession>
<dbReference type="AlphaFoldDB" id="A0A4U1C230"/>
<dbReference type="EMBL" id="SWBP01000002">
    <property type="protein sequence ID" value="TKB99067.1"/>
    <property type="molecule type" value="Genomic_DNA"/>
</dbReference>
<dbReference type="OrthoDB" id="798105at2"/>